<dbReference type="PANTHER" id="PTHR11070">
    <property type="entry name" value="UVRD / RECB / PCRA DNA HELICASE FAMILY MEMBER"/>
    <property type="match status" value="1"/>
</dbReference>
<dbReference type="Gene3D" id="3.40.50.300">
    <property type="entry name" value="P-loop containing nucleotide triphosphate hydrolases"/>
    <property type="match status" value="2"/>
</dbReference>
<evidence type="ECO:0000313" key="16">
    <source>
        <dbReference type="Proteomes" id="UP000017862"/>
    </source>
</evidence>
<comment type="similarity">
    <text evidence="1">Belongs to the helicase family. UvrD subfamily.</text>
</comment>
<dbReference type="HOGENOM" id="CLU_004585_5_5_5"/>
<dbReference type="PROSITE" id="PS51198">
    <property type="entry name" value="UVRD_HELICASE_ATP_BIND"/>
    <property type="match status" value="1"/>
</dbReference>
<gene>
    <name evidence="15" type="primary">uvrD</name>
    <name evidence="15" type="ORF">lam_850</name>
</gene>
<dbReference type="Proteomes" id="UP000017862">
    <property type="component" value="Chromosome"/>
</dbReference>
<dbReference type="PROSITE" id="PS51217">
    <property type="entry name" value="UVRD_HELICASE_CTER"/>
    <property type="match status" value="1"/>
</dbReference>
<dbReference type="EMBL" id="CP006604">
    <property type="protein sequence ID" value="AHA28189.1"/>
    <property type="molecule type" value="Genomic_DNA"/>
</dbReference>
<keyword evidence="16" id="KW-1185">Reference proteome</keyword>
<evidence type="ECO:0000259" key="13">
    <source>
        <dbReference type="PROSITE" id="PS51198"/>
    </source>
</evidence>
<evidence type="ECO:0000256" key="8">
    <source>
        <dbReference type="ARBA" id="ARBA00034617"/>
    </source>
</evidence>
<name>U6B568_9HYPH</name>
<evidence type="ECO:0000256" key="7">
    <source>
        <dbReference type="ARBA" id="ARBA00023235"/>
    </source>
</evidence>
<evidence type="ECO:0000256" key="2">
    <source>
        <dbReference type="ARBA" id="ARBA00022741"/>
    </source>
</evidence>
<dbReference type="AlphaFoldDB" id="U6B568"/>
<sequence>MNNSNNKEDYVKNYSLNNSSDYINRLNTQQKHAVTCIDDNPLLILAGSGTGKTTVLIARMLYLIDQKKISSSKILAITFTNQAAQNIKDRFISLGYNIPKIKTFHSFCSDLLRKKADLINMQPNFTIINGNMSQKIIKEIMKDQGIEPKEHLKYSTERITYWQNNGLSPKEIDRYYKSKNDEIAIDIYHRYTENLQKHNSIDFGGLIIKSIEVLRNPHILKEYHQYISHVMVDEYQDVNPSQYMLLRLLYQKEDEKQRIKLCCVGDEDQCIYEWRGSRVDHITHFEKDFKGANIIKLEQNYRSNYHILNTANKLISHNKNRIGKTLFTERNFPSDQKVKIHVFQESISETSTITKEIQEFMETGIPLNEIAILVRTSLQIKSFEDEFITQKIPYEVIKGRGFYDLREIRNAISYLRLTFNKNNYHDFMEIINTPKRGIGKESLKKIKEYADQHEISMFKATEAIIKTDKLQNKQIKTLINFINDIYRWEKGLKKHSKYNNIAEIILEESGYIEMHRNDVSSIGSEERINNLYELISTVGEYKLIDQFIEDVSLRENNNRLYQSLDCVKIMTLHAAKGLEFDTVFISGWEQGLFPHQNSIDSEDYEKELEEERRLAYVGITRAKNNCHLCYVINPRNHFYNNNFGHKNEPSQFLLEMYNPDHVQDIMYDDIFCSFNEYWENSFLESNILYKYYSKFNPGDLVRHEKFGTGKIIHVLDNKSDIEFDNNHRKLIYNNFIKKL</sequence>
<dbReference type="GO" id="GO:0033202">
    <property type="term" value="C:DNA helicase complex"/>
    <property type="evidence" value="ECO:0007669"/>
    <property type="project" value="TreeGrafter"/>
</dbReference>
<dbReference type="PATRIC" id="fig|1261131.3.peg.819"/>
<evidence type="ECO:0000256" key="10">
    <source>
        <dbReference type="ARBA" id="ARBA00034923"/>
    </source>
</evidence>
<feature type="domain" description="UvrD-like helicase C-terminal" evidence="14">
    <location>
        <begin position="305"/>
        <end position="577"/>
    </location>
</feature>
<comment type="catalytic activity">
    <reaction evidence="8">
        <text>Couples ATP hydrolysis with the unwinding of duplex DNA by translocating in the 3'-5' direction.</text>
        <dbReference type="EC" id="5.6.2.4"/>
    </reaction>
</comment>
<organism evidence="15 16">
    <name type="scientific">Candidatus Liberibacter americanus str. Sao Paulo</name>
    <dbReference type="NCBI Taxonomy" id="1261131"/>
    <lineage>
        <taxon>Bacteria</taxon>
        <taxon>Pseudomonadati</taxon>
        <taxon>Pseudomonadota</taxon>
        <taxon>Alphaproteobacteria</taxon>
        <taxon>Hyphomicrobiales</taxon>
        <taxon>Rhizobiaceae</taxon>
        <taxon>Liberibacter</taxon>
    </lineage>
</organism>
<dbReference type="Gene3D" id="1.10.486.10">
    <property type="entry name" value="PCRA, domain 4"/>
    <property type="match status" value="1"/>
</dbReference>
<dbReference type="PANTHER" id="PTHR11070:SF2">
    <property type="entry name" value="ATP-DEPENDENT DNA HELICASE SRS2"/>
    <property type="match status" value="1"/>
</dbReference>
<evidence type="ECO:0000313" key="15">
    <source>
        <dbReference type="EMBL" id="AHA28189.1"/>
    </source>
</evidence>
<evidence type="ECO:0000256" key="12">
    <source>
        <dbReference type="PROSITE-ProRule" id="PRU00560"/>
    </source>
</evidence>
<feature type="domain" description="UvrD-like helicase ATP-binding" evidence="13">
    <location>
        <begin position="25"/>
        <end position="304"/>
    </location>
</feature>
<dbReference type="Pfam" id="PF00580">
    <property type="entry name" value="UvrD-helicase"/>
    <property type="match status" value="1"/>
</dbReference>
<evidence type="ECO:0000256" key="4">
    <source>
        <dbReference type="ARBA" id="ARBA00022806"/>
    </source>
</evidence>
<dbReference type="Gene3D" id="1.10.10.160">
    <property type="match status" value="1"/>
</dbReference>
<dbReference type="InterPro" id="IPR013986">
    <property type="entry name" value="DExx_box_DNA_helicase_dom_sf"/>
</dbReference>
<dbReference type="SUPFAM" id="SSF52540">
    <property type="entry name" value="P-loop containing nucleoside triphosphate hydrolases"/>
    <property type="match status" value="1"/>
</dbReference>
<dbReference type="GO" id="GO:0043138">
    <property type="term" value="F:3'-5' DNA helicase activity"/>
    <property type="evidence" value="ECO:0007669"/>
    <property type="project" value="UniProtKB-EC"/>
</dbReference>
<dbReference type="RefSeq" id="WP_007557118.1">
    <property type="nucleotide sequence ID" value="NC_022793.1"/>
</dbReference>
<comment type="catalytic activity">
    <reaction evidence="11">
        <text>ATP + H2O = ADP + phosphate + H(+)</text>
        <dbReference type="Rhea" id="RHEA:13065"/>
        <dbReference type="ChEBI" id="CHEBI:15377"/>
        <dbReference type="ChEBI" id="CHEBI:15378"/>
        <dbReference type="ChEBI" id="CHEBI:30616"/>
        <dbReference type="ChEBI" id="CHEBI:43474"/>
        <dbReference type="ChEBI" id="CHEBI:456216"/>
        <dbReference type="EC" id="5.6.2.4"/>
    </reaction>
</comment>
<dbReference type="Pfam" id="PF13361">
    <property type="entry name" value="UvrD_C"/>
    <property type="match status" value="1"/>
</dbReference>
<keyword evidence="6" id="KW-0238">DNA-binding</keyword>
<dbReference type="GO" id="GO:0016887">
    <property type="term" value="F:ATP hydrolysis activity"/>
    <property type="evidence" value="ECO:0007669"/>
    <property type="project" value="RHEA"/>
</dbReference>
<dbReference type="GO" id="GO:0005829">
    <property type="term" value="C:cytosol"/>
    <property type="evidence" value="ECO:0007669"/>
    <property type="project" value="TreeGrafter"/>
</dbReference>
<dbReference type="KEGG" id="lar:lam_850"/>
<evidence type="ECO:0000256" key="1">
    <source>
        <dbReference type="ARBA" id="ARBA00009922"/>
    </source>
</evidence>
<protein>
    <recommendedName>
        <fullName evidence="9">DNA 3'-5' helicase</fullName>
        <ecNumber evidence="9">5.6.2.4</ecNumber>
    </recommendedName>
    <alternativeName>
        <fullName evidence="10">DNA 3'-5' helicase II</fullName>
    </alternativeName>
</protein>
<dbReference type="EC" id="5.6.2.4" evidence="9"/>
<dbReference type="InterPro" id="IPR027417">
    <property type="entry name" value="P-loop_NTPase"/>
</dbReference>
<dbReference type="InterPro" id="IPR014016">
    <property type="entry name" value="UvrD-like_ATP-bd"/>
</dbReference>
<keyword evidence="2 12" id="KW-0547">Nucleotide-binding</keyword>
<dbReference type="eggNOG" id="COG0210">
    <property type="taxonomic scope" value="Bacteria"/>
</dbReference>
<dbReference type="STRING" id="1261131.lam_850"/>
<evidence type="ECO:0000256" key="9">
    <source>
        <dbReference type="ARBA" id="ARBA00034808"/>
    </source>
</evidence>
<keyword evidence="5 12" id="KW-0067">ATP-binding</keyword>
<reference evidence="15 16" key="1">
    <citation type="journal article" date="2014" name="Mol. Plant Microbe Interact.">
        <title>The complete genome sequence of Candidatus Liberibacter americanus, associated with citrus Huanglongbing.</title>
        <authorList>
            <person name="Wulff N.A."/>
            <person name="Zhang S."/>
            <person name="Setubal J.C."/>
            <person name="Almeida N.F."/>
            <person name="Martins E.C."/>
            <person name="Harakava R."/>
            <person name="Kumar D."/>
            <person name="Rangel L.T."/>
            <person name="Foissac X."/>
            <person name="Bove J."/>
            <person name="Gabriel D.W."/>
        </authorList>
    </citation>
    <scope>NUCLEOTIDE SEQUENCE [LARGE SCALE GENOMIC DNA]</scope>
    <source>
        <strain evidence="15 16">Sao Paulo</strain>
    </source>
</reference>
<evidence type="ECO:0000256" key="6">
    <source>
        <dbReference type="ARBA" id="ARBA00023125"/>
    </source>
</evidence>
<evidence type="ECO:0000259" key="14">
    <source>
        <dbReference type="PROSITE" id="PS51217"/>
    </source>
</evidence>
<dbReference type="GO" id="GO:0003677">
    <property type="term" value="F:DNA binding"/>
    <property type="evidence" value="ECO:0007669"/>
    <property type="project" value="UniProtKB-KW"/>
</dbReference>
<keyword evidence="7" id="KW-0413">Isomerase</keyword>
<dbReference type="InterPro" id="IPR014017">
    <property type="entry name" value="DNA_helicase_UvrD-like_C"/>
</dbReference>
<dbReference type="GO" id="GO:0005524">
    <property type="term" value="F:ATP binding"/>
    <property type="evidence" value="ECO:0007669"/>
    <property type="project" value="UniProtKB-UniRule"/>
</dbReference>
<feature type="binding site" evidence="12">
    <location>
        <begin position="46"/>
        <end position="53"/>
    </location>
    <ligand>
        <name>ATP</name>
        <dbReference type="ChEBI" id="CHEBI:30616"/>
    </ligand>
</feature>
<evidence type="ECO:0000256" key="3">
    <source>
        <dbReference type="ARBA" id="ARBA00022801"/>
    </source>
</evidence>
<dbReference type="InterPro" id="IPR000212">
    <property type="entry name" value="DNA_helicase_UvrD/REP"/>
</dbReference>
<keyword evidence="3 12" id="KW-0378">Hydrolase</keyword>
<evidence type="ECO:0000256" key="5">
    <source>
        <dbReference type="ARBA" id="ARBA00022840"/>
    </source>
</evidence>
<keyword evidence="4 12" id="KW-0347">Helicase</keyword>
<accession>U6B568</accession>
<proteinExistence type="inferred from homology"/>
<evidence type="ECO:0000256" key="11">
    <source>
        <dbReference type="ARBA" id="ARBA00048988"/>
    </source>
</evidence>
<dbReference type="CDD" id="cd17932">
    <property type="entry name" value="DEXQc_UvrD"/>
    <property type="match status" value="1"/>
</dbReference>
<dbReference type="GO" id="GO:0000725">
    <property type="term" value="P:recombinational repair"/>
    <property type="evidence" value="ECO:0007669"/>
    <property type="project" value="TreeGrafter"/>
</dbReference>